<feature type="domain" description="Major facilitator superfamily (MFS) profile" evidence="8">
    <location>
        <begin position="238"/>
        <end position="456"/>
    </location>
</feature>
<sequence>MIKTRKATRREILGWSMFDFANQAYTLLIITVIFGDVYTRIIVGDAPDYRLGNLLWSSALCLSYAVVVLAAPLLGAIMDATHTRKRMLFASYALTVASTAMLYFVEPGAILLGFILILVSNAAYSIGESFIASFLPFLGDTDELGRISGLGWALGYAGGLVAAGFALLFLGEASPENFERLRWVGPFAAAFFLLAAIPTFLWVREPRTGEIPKPGTPLLRIGYRRLVATLRMVPSYPDLSRLFASILFAMAGVYVIVAFSFIYGAQVIGWSESTRTLMFIVVQVTALAGSLLFGALQSRFGGRLIYASTLLLWIVAILAIYFVAELTGLLNRGFGLALATEDVFLLAGLLSGLSLGSSQSVGRALVGMFAPEARAAELFGYWGLFSKLAAIFGIFGVGLLQLAFGLQGAVLFCIALFAAALVPLGWIDEARGISAAHAPGSSQTSAGRGTQQCRKI</sequence>
<evidence type="ECO:0000313" key="9">
    <source>
        <dbReference type="EMBL" id="ENO86178.1"/>
    </source>
</evidence>
<dbReference type="PANTHER" id="PTHR23519:SF1">
    <property type="entry name" value="AUTOPHAGY-RELATED PROTEIN 22"/>
    <property type="match status" value="1"/>
</dbReference>
<feature type="transmembrane region" description="Helical" evidence="7">
    <location>
        <begin position="277"/>
        <end position="296"/>
    </location>
</feature>
<dbReference type="OrthoDB" id="9768783at2"/>
<dbReference type="GO" id="GO:0022857">
    <property type="term" value="F:transmembrane transporter activity"/>
    <property type="evidence" value="ECO:0007669"/>
    <property type="project" value="InterPro"/>
</dbReference>
<evidence type="ECO:0000256" key="1">
    <source>
        <dbReference type="ARBA" id="ARBA00004127"/>
    </source>
</evidence>
<feature type="transmembrane region" description="Helical" evidence="7">
    <location>
        <begin position="111"/>
        <end position="138"/>
    </location>
</feature>
<dbReference type="PANTHER" id="PTHR23519">
    <property type="entry name" value="AUTOPHAGY-RELATED PROTEIN 22"/>
    <property type="match status" value="1"/>
</dbReference>
<dbReference type="STRING" id="1123367.GCA_000621305_03146"/>
<dbReference type="Gene3D" id="1.20.1250.20">
    <property type="entry name" value="MFS general substrate transporter like domains"/>
    <property type="match status" value="2"/>
</dbReference>
<evidence type="ECO:0000256" key="6">
    <source>
        <dbReference type="SAM" id="MobiDB-lite"/>
    </source>
</evidence>
<feature type="region of interest" description="Disordered" evidence="6">
    <location>
        <begin position="437"/>
        <end position="456"/>
    </location>
</feature>
<dbReference type="SUPFAM" id="SSF103473">
    <property type="entry name" value="MFS general substrate transporter"/>
    <property type="match status" value="1"/>
</dbReference>
<dbReference type="RefSeq" id="WP_004340938.1">
    <property type="nucleotide sequence ID" value="NZ_AMXE01000059.1"/>
</dbReference>
<name>N6YVJ9_THAL4</name>
<dbReference type="PROSITE" id="PS50850">
    <property type="entry name" value="MFS"/>
    <property type="match status" value="1"/>
</dbReference>
<dbReference type="InterPro" id="IPR024671">
    <property type="entry name" value="Atg22-like"/>
</dbReference>
<evidence type="ECO:0000256" key="4">
    <source>
        <dbReference type="ARBA" id="ARBA00022989"/>
    </source>
</evidence>
<feature type="transmembrane region" description="Helical" evidence="7">
    <location>
        <begin position="242"/>
        <end position="265"/>
    </location>
</feature>
<dbReference type="Proteomes" id="UP000013232">
    <property type="component" value="Unassembled WGS sequence"/>
</dbReference>
<dbReference type="InterPro" id="IPR020846">
    <property type="entry name" value="MFS_dom"/>
</dbReference>
<keyword evidence="2" id="KW-0813">Transport</keyword>
<evidence type="ECO:0000256" key="5">
    <source>
        <dbReference type="ARBA" id="ARBA00023136"/>
    </source>
</evidence>
<organism evidence="9 10">
    <name type="scientific">Thauera linaloolentis (strain DSM 12138 / JCM 21573 / CCUG 41526 / CIP 105981 / IAM 15112 / NBRC 102519 / 47Lol)</name>
    <dbReference type="NCBI Taxonomy" id="1123367"/>
    <lineage>
        <taxon>Bacteria</taxon>
        <taxon>Pseudomonadati</taxon>
        <taxon>Pseudomonadota</taxon>
        <taxon>Betaproteobacteria</taxon>
        <taxon>Rhodocyclales</taxon>
        <taxon>Zoogloeaceae</taxon>
        <taxon>Thauera</taxon>
    </lineage>
</organism>
<feature type="transmembrane region" description="Helical" evidence="7">
    <location>
        <begin position="87"/>
        <end position="105"/>
    </location>
</feature>
<dbReference type="GO" id="GO:0012505">
    <property type="term" value="C:endomembrane system"/>
    <property type="evidence" value="ECO:0007669"/>
    <property type="project" value="UniProtKB-SubCell"/>
</dbReference>
<keyword evidence="5 7" id="KW-0472">Membrane</keyword>
<dbReference type="InterPro" id="IPR036259">
    <property type="entry name" value="MFS_trans_sf"/>
</dbReference>
<dbReference type="EMBL" id="AMXE01000059">
    <property type="protein sequence ID" value="ENO86178.1"/>
    <property type="molecule type" value="Genomic_DNA"/>
</dbReference>
<comment type="subcellular location">
    <subcellularLocation>
        <location evidence="1">Endomembrane system</location>
        <topology evidence="1">Multi-pass membrane protein</topology>
    </subcellularLocation>
</comment>
<feature type="transmembrane region" description="Helical" evidence="7">
    <location>
        <begin position="54"/>
        <end position="75"/>
    </location>
</feature>
<feature type="transmembrane region" description="Helical" evidence="7">
    <location>
        <begin position="183"/>
        <end position="203"/>
    </location>
</feature>
<evidence type="ECO:0000259" key="8">
    <source>
        <dbReference type="PROSITE" id="PS50850"/>
    </source>
</evidence>
<gene>
    <name evidence="9" type="ORF">C666_13745</name>
</gene>
<feature type="transmembrane region" description="Helical" evidence="7">
    <location>
        <begin position="303"/>
        <end position="324"/>
    </location>
</feature>
<dbReference type="Pfam" id="PF11700">
    <property type="entry name" value="ATG22"/>
    <property type="match status" value="1"/>
</dbReference>
<proteinExistence type="predicted"/>
<feature type="transmembrane region" description="Helical" evidence="7">
    <location>
        <begin position="344"/>
        <end position="366"/>
    </location>
</feature>
<dbReference type="AlphaFoldDB" id="N6YVJ9"/>
<dbReference type="eggNOG" id="COG2270">
    <property type="taxonomic scope" value="Bacteria"/>
</dbReference>
<keyword evidence="10" id="KW-1185">Reference proteome</keyword>
<dbReference type="InterPro" id="IPR050495">
    <property type="entry name" value="ATG22/LtaA_families"/>
</dbReference>
<keyword evidence="3 7" id="KW-0812">Transmembrane</keyword>
<evidence type="ECO:0000256" key="7">
    <source>
        <dbReference type="SAM" id="Phobius"/>
    </source>
</evidence>
<feature type="transmembrane region" description="Helical" evidence="7">
    <location>
        <begin position="150"/>
        <end position="171"/>
    </location>
</feature>
<feature type="transmembrane region" description="Helical" evidence="7">
    <location>
        <begin position="378"/>
        <end position="400"/>
    </location>
</feature>
<evidence type="ECO:0000313" key="10">
    <source>
        <dbReference type="Proteomes" id="UP000013232"/>
    </source>
</evidence>
<evidence type="ECO:0000256" key="2">
    <source>
        <dbReference type="ARBA" id="ARBA00022448"/>
    </source>
</evidence>
<evidence type="ECO:0000256" key="3">
    <source>
        <dbReference type="ARBA" id="ARBA00022692"/>
    </source>
</evidence>
<accession>N6YVJ9</accession>
<reference evidence="9 10" key="1">
    <citation type="submission" date="2012-09" db="EMBL/GenBank/DDBJ databases">
        <title>Draft Genome Sequences of 6 Strains from Genus Thauera.</title>
        <authorList>
            <person name="Liu B."/>
            <person name="Shapleigh J.P."/>
            <person name="Frostegard A.H."/>
        </authorList>
    </citation>
    <scope>NUCLEOTIDE SEQUENCE [LARGE SCALE GENOMIC DNA]</scope>
    <source>
        <strain evidence="10">47Lol / DSM 12138</strain>
    </source>
</reference>
<feature type="transmembrane region" description="Helical" evidence="7">
    <location>
        <begin position="12"/>
        <end position="34"/>
    </location>
</feature>
<protein>
    <submittedName>
        <fullName evidence="9">Major facilitator superfamily permease</fullName>
    </submittedName>
</protein>
<feature type="compositionally biased region" description="Polar residues" evidence="6">
    <location>
        <begin position="440"/>
        <end position="456"/>
    </location>
</feature>
<feature type="transmembrane region" description="Helical" evidence="7">
    <location>
        <begin position="406"/>
        <end position="427"/>
    </location>
</feature>
<comment type="caution">
    <text evidence="9">The sequence shown here is derived from an EMBL/GenBank/DDBJ whole genome shotgun (WGS) entry which is preliminary data.</text>
</comment>
<keyword evidence="4 7" id="KW-1133">Transmembrane helix</keyword>